<evidence type="ECO:0000313" key="4">
    <source>
        <dbReference type="Proteomes" id="UP000024837"/>
    </source>
</evidence>
<keyword evidence="2" id="KW-0812">Transmembrane</keyword>
<keyword evidence="4" id="KW-1185">Reference proteome</keyword>
<feature type="compositionally biased region" description="Basic residues" evidence="1">
    <location>
        <begin position="309"/>
        <end position="324"/>
    </location>
</feature>
<feature type="transmembrane region" description="Helical" evidence="2">
    <location>
        <begin position="336"/>
        <end position="358"/>
    </location>
</feature>
<proteinExistence type="predicted"/>
<dbReference type="AlphaFoldDB" id="W7IFI8"/>
<organism evidence="3 4">
    <name type="scientific">Drechslerella stenobrocha 248</name>
    <dbReference type="NCBI Taxonomy" id="1043628"/>
    <lineage>
        <taxon>Eukaryota</taxon>
        <taxon>Fungi</taxon>
        <taxon>Dikarya</taxon>
        <taxon>Ascomycota</taxon>
        <taxon>Pezizomycotina</taxon>
        <taxon>Orbiliomycetes</taxon>
        <taxon>Orbiliales</taxon>
        <taxon>Orbiliaceae</taxon>
        <taxon>Drechslerella</taxon>
    </lineage>
</organism>
<sequence>MSETNTNTTDNLDLGNPWDAADSLEAAASDAASIATTRQPDGVVTGTLPPRPASSLYYCRYSEDGSSEEDVDVDDITGCRVFRGRDFRNSPANILDAAEVVRRQQQQELETNVGQGKTKSAPNENGATDAVDEVDEDASDLLKPGSAGTETPSNSRASKFRERLSLEDVSVPSSMFTSREDSKYNVGKDGDIGFYASLPKLDRILYVHFPWVLRFTFIFILASWWSVVPLMRVRSPGFHPENLPVVYSCAMLGVVLIALGLQLHYFKVYGWPWQRKSQNSLFGEGLRRAKRRTVEEEEKEGSRDGAAKEKKKGKQSAGKKRGIAKSHGRRTLLESYVLAVDLILLVLTLAVFGVSIVLARHGEVQHANANGDRNSDAYVRNVTVSNHGVEKTPVAGPQTYPVDDGQADGFPYRTPTRF</sequence>
<protein>
    <submittedName>
        <fullName evidence="3">Uncharacterized protein</fullName>
    </submittedName>
</protein>
<dbReference type="Proteomes" id="UP000024837">
    <property type="component" value="Unassembled WGS sequence"/>
</dbReference>
<feature type="transmembrane region" description="Helical" evidence="2">
    <location>
        <begin position="204"/>
        <end position="225"/>
    </location>
</feature>
<keyword evidence="2" id="KW-0472">Membrane</keyword>
<evidence type="ECO:0000313" key="3">
    <source>
        <dbReference type="EMBL" id="EWC47925.1"/>
    </source>
</evidence>
<feature type="compositionally biased region" description="Polar residues" evidence="1">
    <location>
        <begin position="148"/>
        <end position="157"/>
    </location>
</feature>
<gene>
    <name evidence="3" type="ORF">DRE_02807</name>
</gene>
<feature type="transmembrane region" description="Helical" evidence="2">
    <location>
        <begin position="245"/>
        <end position="266"/>
    </location>
</feature>
<dbReference type="HOGENOM" id="CLU_657248_0_0_1"/>
<feature type="region of interest" description="Disordered" evidence="1">
    <location>
        <begin position="1"/>
        <end position="55"/>
    </location>
</feature>
<feature type="compositionally biased region" description="Acidic residues" evidence="1">
    <location>
        <begin position="130"/>
        <end position="139"/>
    </location>
</feature>
<feature type="region of interest" description="Disordered" evidence="1">
    <location>
        <begin position="107"/>
        <end position="158"/>
    </location>
</feature>
<accession>W7IFI8</accession>
<feature type="compositionally biased region" description="Low complexity" evidence="1">
    <location>
        <begin position="1"/>
        <end position="35"/>
    </location>
</feature>
<dbReference type="EMBL" id="KI966407">
    <property type="protein sequence ID" value="EWC47925.1"/>
    <property type="molecule type" value="Genomic_DNA"/>
</dbReference>
<keyword evidence="2" id="KW-1133">Transmembrane helix</keyword>
<evidence type="ECO:0000256" key="2">
    <source>
        <dbReference type="SAM" id="Phobius"/>
    </source>
</evidence>
<evidence type="ECO:0000256" key="1">
    <source>
        <dbReference type="SAM" id="MobiDB-lite"/>
    </source>
</evidence>
<reference evidence="3 4" key="1">
    <citation type="submission" date="2013-05" db="EMBL/GenBank/DDBJ databases">
        <title>Drechslerella stenobrocha genome reveals carnivorous origination and mechanical trapping mechanism of predatory fungi.</title>
        <authorList>
            <person name="Liu X."/>
            <person name="Zhang W."/>
            <person name="Liu K."/>
        </authorList>
    </citation>
    <scope>NUCLEOTIDE SEQUENCE [LARGE SCALE GENOMIC DNA]</scope>
    <source>
        <strain evidence="3 4">248</strain>
    </source>
</reference>
<feature type="region of interest" description="Disordered" evidence="1">
    <location>
        <begin position="292"/>
        <end position="324"/>
    </location>
</feature>
<feature type="compositionally biased region" description="Polar residues" evidence="1">
    <location>
        <begin position="109"/>
        <end position="126"/>
    </location>
</feature>
<name>W7IFI8_9PEZI</name>
<dbReference type="OrthoDB" id="5428964at2759"/>